<dbReference type="AlphaFoldDB" id="A0A1V6PCA2"/>
<evidence type="ECO:0000313" key="3">
    <source>
        <dbReference type="Proteomes" id="UP000191672"/>
    </source>
</evidence>
<dbReference type="InterPro" id="IPR052413">
    <property type="entry name" value="SUR7_domain"/>
</dbReference>
<keyword evidence="1" id="KW-0812">Transmembrane</keyword>
<dbReference type="Pfam" id="PF06687">
    <property type="entry name" value="SUR7"/>
    <property type="match status" value="1"/>
</dbReference>
<dbReference type="GO" id="GO:0005886">
    <property type="term" value="C:plasma membrane"/>
    <property type="evidence" value="ECO:0007669"/>
    <property type="project" value="InterPro"/>
</dbReference>
<dbReference type="GO" id="GO:0031505">
    <property type="term" value="P:fungal-type cell wall organization"/>
    <property type="evidence" value="ECO:0007669"/>
    <property type="project" value="TreeGrafter"/>
</dbReference>
<accession>A0A1V6PCA2</accession>
<dbReference type="Proteomes" id="UP000191672">
    <property type="component" value="Unassembled WGS sequence"/>
</dbReference>
<organism evidence="2 3">
    <name type="scientific">Penicillium antarcticum</name>
    <dbReference type="NCBI Taxonomy" id="416450"/>
    <lineage>
        <taxon>Eukaryota</taxon>
        <taxon>Fungi</taxon>
        <taxon>Dikarya</taxon>
        <taxon>Ascomycota</taxon>
        <taxon>Pezizomycotina</taxon>
        <taxon>Eurotiomycetes</taxon>
        <taxon>Eurotiomycetidae</taxon>
        <taxon>Eurotiales</taxon>
        <taxon>Aspergillaceae</taxon>
        <taxon>Penicillium</taxon>
    </lineage>
</organism>
<dbReference type="InterPro" id="IPR009571">
    <property type="entry name" value="SUR7/Rim9-like_fungi"/>
</dbReference>
<evidence type="ECO:0000313" key="2">
    <source>
        <dbReference type="EMBL" id="OQD74453.1"/>
    </source>
</evidence>
<dbReference type="PANTHER" id="PTHR28019">
    <property type="entry name" value="CELL MEMBRANE PROTEIN YLR413W-RELATED"/>
    <property type="match status" value="1"/>
</dbReference>
<keyword evidence="1" id="KW-0472">Membrane</keyword>
<feature type="transmembrane region" description="Helical" evidence="1">
    <location>
        <begin position="168"/>
        <end position="194"/>
    </location>
</feature>
<gene>
    <name evidence="2" type="ORF">PENANT_c176G00577</name>
</gene>
<dbReference type="PANTHER" id="PTHR28019:SF3">
    <property type="entry name" value="INTEGRAL MEMBRANE PROTEIN (AFU_ORTHOLOGUE AFUA_6G07470)"/>
    <property type="match status" value="1"/>
</dbReference>
<comment type="caution">
    <text evidence="2">The sequence shown here is derived from an EMBL/GenBank/DDBJ whole genome shotgun (WGS) entry which is preliminary data.</text>
</comment>
<reference evidence="3" key="1">
    <citation type="journal article" date="2017" name="Nat. Microbiol.">
        <title>Global analysis of biosynthetic gene clusters reveals vast potential of secondary metabolite production in Penicillium species.</title>
        <authorList>
            <person name="Nielsen J.C."/>
            <person name="Grijseels S."/>
            <person name="Prigent S."/>
            <person name="Ji B."/>
            <person name="Dainat J."/>
            <person name="Nielsen K.F."/>
            <person name="Frisvad J.C."/>
            <person name="Workman M."/>
            <person name="Nielsen J."/>
        </authorList>
    </citation>
    <scope>NUCLEOTIDE SEQUENCE [LARGE SCALE GENOMIC DNA]</scope>
    <source>
        <strain evidence="3">IBT 31811</strain>
    </source>
</reference>
<evidence type="ECO:0008006" key="4">
    <source>
        <dbReference type="Google" id="ProtNLM"/>
    </source>
</evidence>
<evidence type="ECO:0000256" key="1">
    <source>
        <dbReference type="SAM" id="Phobius"/>
    </source>
</evidence>
<protein>
    <recommendedName>
        <fullName evidence="4">Actin cortical patch SUR7/pH-response regulator PalI</fullName>
    </recommendedName>
</protein>
<keyword evidence="3" id="KW-1185">Reference proteome</keyword>
<sequence>MKLGNLHLRREISIASVDTSSVTSAASNAANSATKITANEIAQASTVAQTTADEASDHLQTLSESLKLHLPAYYAVGLWGYCQGDHSTGPFSNCSKPSTSFSFNLLGIFGSASEEVSEILPEDNNKVLAGYRKVSQWTISAYITGFIFTLVALIFQVLLVTISKGRIFLVASSVLASIFIIGASISATVIYGLITGSIQAVLRPLG</sequence>
<proteinExistence type="predicted"/>
<name>A0A1V6PCA2_9EURO</name>
<keyword evidence="1" id="KW-1133">Transmembrane helix</keyword>
<dbReference type="GO" id="GO:0051285">
    <property type="term" value="C:cell cortex of cell tip"/>
    <property type="evidence" value="ECO:0007669"/>
    <property type="project" value="TreeGrafter"/>
</dbReference>
<feature type="transmembrane region" description="Helical" evidence="1">
    <location>
        <begin position="141"/>
        <end position="162"/>
    </location>
</feature>
<dbReference type="EMBL" id="MDYN01000176">
    <property type="protein sequence ID" value="OQD74453.1"/>
    <property type="molecule type" value="Genomic_DNA"/>
</dbReference>